<evidence type="ECO:0000256" key="6">
    <source>
        <dbReference type="ARBA" id="ARBA00023288"/>
    </source>
</evidence>
<gene>
    <name evidence="8" type="ORF">Pmani_038960</name>
</gene>
<feature type="compositionally biased region" description="Low complexity" evidence="7">
    <location>
        <begin position="64"/>
        <end position="78"/>
    </location>
</feature>
<evidence type="ECO:0000313" key="9">
    <source>
        <dbReference type="Proteomes" id="UP001292094"/>
    </source>
</evidence>
<dbReference type="GO" id="GO:0099078">
    <property type="term" value="C:BORC complex"/>
    <property type="evidence" value="ECO:0007669"/>
    <property type="project" value="TreeGrafter"/>
</dbReference>
<dbReference type="PANTHER" id="PTHR31634:SF2">
    <property type="entry name" value="BLOC-1-RELATED COMPLEX SUBUNIT 5"/>
    <property type="match status" value="1"/>
</dbReference>
<dbReference type="AlphaFoldDB" id="A0AAE1TLT2"/>
<keyword evidence="9" id="KW-1185">Reference proteome</keyword>
<protein>
    <recommendedName>
        <fullName evidence="3">BLOC-1-related complex subunit 5</fullName>
    </recommendedName>
</protein>
<evidence type="ECO:0000256" key="5">
    <source>
        <dbReference type="ARBA" id="ARBA00023228"/>
    </source>
</evidence>
<dbReference type="CDD" id="cd22789">
    <property type="entry name" value="BORCS5-like"/>
    <property type="match status" value="1"/>
</dbReference>
<comment type="caution">
    <text evidence="8">The sequence shown here is derived from an EMBL/GenBank/DDBJ whole genome shotgun (WGS) entry which is preliminary data.</text>
</comment>
<accession>A0AAE1TLT2</accession>
<dbReference type="InterPro" id="IPR018780">
    <property type="entry name" value="TBORCS5"/>
</dbReference>
<evidence type="ECO:0000256" key="7">
    <source>
        <dbReference type="SAM" id="MobiDB-lite"/>
    </source>
</evidence>
<dbReference type="GO" id="GO:0072384">
    <property type="term" value="P:organelle transport along microtubule"/>
    <property type="evidence" value="ECO:0007669"/>
    <property type="project" value="TreeGrafter"/>
</dbReference>
<dbReference type="GO" id="GO:0030672">
    <property type="term" value="C:synaptic vesicle membrane"/>
    <property type="evidence" value="ECO:0007669"/>
    <property type="project" value="TreeGrafter"/>
</dbReference>
<evidence type="ECO:0000313" key="8">
    <source>
        <dbReference type="EMBL" id="KAK4287990.1"/>
    </source>
</evidence>
<dbReference type="GO" id="GO:0098574">
    <property type="term" value="C:cytoplasmic side of lysosomal membrane"/>
    <property type="evidence" value="ECO:0007669"/>
    <property type="project" value="TreeGrafter"/>
</dbReference>
<proteinExistence type="inferred from homology"/>
<dbReference type="EMBL" id="JAWZYT010006544">
    <property type="protein sequence ID" value="KAK4287990.1"/>
    <property type="molecule type" value="Genomic_DNA"/>
</dbReference>
<dbReference type="GO" id="GO:1903744">
    <property type="term" value="P:positive regulation of anterograde synaptic vesicle transport"/>
    <property type="evidence" value="ECO:0007669"/>
    <property type="project" value="TreeGrafter"/>
</dbReference>
<evidence type="ECO:0000256" key="2">
    <source>
        <dbReference type="ARBA" id="ARBA00010235"/>
    </source>
</evidence>
<evidence type="ECO:0000256" key="4">
    <source>
        <dbReference type="ARBA" id="ARBA00023136"/>
    </source>
</evidence>
<reference evidence="8" key="1">
    <citation type="submission" date="2023-11" db="EMBL/GenBank/DDBJ databases">
        <title>Genome assemblies of two species of porcelain crab, Petrolisthes cinctipes and Petrolisthes manimaculis (Anomura: Porcellanidae).</title>
        <authorList>
            <person name="Angst P."/>
        </authorList>
    </citation>
    <scope>NUCLEOTIDE SEQUENCE</scope>
    <source>
        <strain evidence="8">PB745_02</strain>
        <tissue evidence="8">Gill</tissue>
    </source>
</reference>
<sequence>MGGEQSREMGGGGSGGGGGRVESGGGGRGGGGGGGGGGGVVTQTGGAGVGGGVVGVMRRDSDLSNRPTSTSPRPSISSDADLPYISYTVNRPIGDSPKHTSRGMRGLRSGGGGGWSPRRRRRYHHRPQEVVVVREATSNTTTLDPELARLQSIPTFLPIMRGALTAPSARDPEVLERLDCPALLHLTRRYQLHLNTAAATTTTAQDALTTKIREVDSTVAQLLASVTERQRLFARHAEKLSQVTEVSHALTRCHASLNLILEGLDTLNAALPINERLHPFVWTTG</sequence>
<comment type="similarity">
    <text evidence="2">Belongs to the BORCS5 family.</text>
</comment>
<comment type="subcellular location">
    <subcellularLocation>
        <location evidence="1">Lysosome membrane</location>
        <topology evidence="1">Lipid-anchor</topology>
        <orientation evidence="1">Cytoplasmic side</orientation>
    </subcellularLocation>
</comment>
<keyword evidence="4" id="KW-0472">Membrane</keyword>
<feature type="region of interest" description="Disordered" evidence="7">
    <location>
        <begin position="1"/>
        <end position="123"/>
    </location>
</feature>
<evidence type="ECO:0000256" key="1">
    <source>
        <dbReference type="ARBA" id="ARBA00004122"/>
    </source>
</evidence>
<organism evidence="8 9">
    <name type="scientific">Petrolisthes manimaculis</name>
    <dbReference type="NCBI Taxonomy" id="1843537"/>
    <lineage>
        <taxon>Eukaryota</taxon>
        <taxon>Metazoa</taxon>
        <taxon>Ecdysozoa</taxon>
        <taxon>Arthropoda</taxon>
        <taxon>Crustacea</taxon>
        <taxon>Multicrustacea</taxon>
        <taxon>Malacostraca</taxon>
        <taxon>Eumalacostraca</taxon>
        <taxon>Eucarida</taxon>
        <taxon>Decapoda</taxon>
        <taxon>Pleocyemata</taxon>
        <taxon>Anomura</taxon>
        <taxon>Galatheoidea</taxon>
        <taxon>Porcellanidae</taxon>
        <taxon>Petrolisthes</taxon>
    </lineage>
</organism>
<evidence type="ECO:0000256" key="3">
    <source>
        <dbReference type="ARBA" id="ARBA00022300"/>
    </source>
</evidence>
<dbReference type="GO" id="GO:0032418">
    <property type="term" value="P:lysosome localization"/>
    <property type="evidence" value="ECO:0007669"/>
    <property type="project" value="InterPro"/>
</dbReference>
<dbReference type="Proteomes" id="UP001292094">
    <property type="component" value="Unassembled WGS sequence"/>
</dbReference>
<feature type="compositionally biased region" description="Gly residues" evidence="7">
    <location>
        <begin position="1"/>
        <end position="54"/>
    </location>
</feature>
<name>A0AAE1TLT2_9EUCA</name>
<keyword evidence="5" id="KW-0458">Lysosome</keyword>
<keyword evidence="6" id="KW-0449">Lipoprotein</keyword>
<dbReference type="Pfam" id="PF10158">
    <property type="entry name" value="LOH1CR12"/>
    <property type="match status" value="1"/>
</dbReference>
<dbReference type="PANTHER" id="PTHR31634">
    <property type="entry name" value="BLOC-1-RELATED COMPLEX SUBUNIT 5"/>
    <property type="match status" value="1"/>
</dbReference>